<protein>
    <recommendedName>
        <fullName evidence="13">tRNA-splicing ligase RtcB</fullName>
        <ecNumber evidence="13">6.5.1.-</ecNumber>
    </recommendedName>
</protein>
<evidence type="ECO:0000256" key="3">
    <source>
        <dbReference type="ARBA" id="ARBA00022723"/>
    </source>
</evidence>
<dbReference type="GO" id="GO:0005525">
    <property type="term" value="F:GTP binding"/>
    <property type="evidence" value="ECO:0007669"/>
    <property type="project" value="UniProtKB-KW"/>
</dbReference>
<evidence type="ECO:0000256" key="2">
    <source>
        <dbReference type="ARBA" id="ARBA00022598"/>
    </source>
</evidence>
<dbReference type="EMBL" id="FOOI01000002">
    <property type="protein sequence ID" value="SFF88567.1"/>
    <property type="molecule type" value="Genomic_DNA"/>
</dbReference>
<feature type="binding site" evidence="11">
    <location>
        <begin position="207"/>
        <end position="211"/>
    </location>
    <ligand>
        <name>GMP</name>
        <dbReference type="ChEBI" id="CHEBI:58115"/>
    </ligand>
</feature>
<dbReference type="Proteomes" id="UP000199052">
    <property type="component" value="Unassembled WGS sequence"/>
</dbReference>
<feature type="binding site" evidence="12">
    <location>
        <position position="239"/>
    </location>
    <ligand>
        <name>Mn(2+)</name>
        <dbReference type="ChEBI" id="CHEBI:29035"/>
        <label>2</label>
    </ligand>
</feature>
<feature type="binding site" evidence="11">
    <location>
        <begin position="404"/>
        <end position="407"/>
    </location>
    <ligand>
        <name>GMP</name>
        <dbReference type="ChEBI" id="CHEBI:58115"/>
    </ligand>
</feature>
<keyword evidence="6 11" id="KW-0342">GTP-binding</keyword>
<feature type="binding site" evidence="11">
    <location>
        <begin position="328"/>
        <end position="329"/>
    </location>
    <ligand>
        <name>GMP</name>
        <dbReference type="ChEBI" id="CHEBI:58115"/>
    </ligand>
</feature>
<gene>
    <name evidence="13" type="primary">rtcB</name>
    <name evidence="14" type="ORF">FHR37_000516</name>
    <name evidence="15" type="ORF">SAMN05421678_102528</name>
</gene>
<evidence type="ECO:0000256" key="1">
    <source>
        <dbReference type="ARBA" id="ARBA00008071"/>
    </source>
</evidence>
<dbReference type="AlphaFoldDB" id="A0A1I2MGB3"/>
<dbReference type="InterPro" id="IPR036025">
    <property type="entry name" value="RtcB-like_sf"/>
</dbReference>
<keyword evidence="2 13" id="KW-0436">Ligase</keyword>
<dbReference type="Pfam" id="PF01139">
    <property type="entry name" value="RtcB"/>
    <property type="match status" value="1"/>
</dbReference>
<reference evidence="15 16" key="1">
    <citation type="submission" date="2016-10" db="EMBL/GenBank/DDBJ databases">
        <authorList>
            <person name="de Groot N.N."/>
        </authorList>
    </citation>
    <scope>NUCLEOTIDE SEQUENCE [LARGE SCALE GENOMIC DNA]</scope>
    <source>
        <strain evidence="15 16">CPCC 202808</strain>
    </source>
</reference>
<dbReference type="GO" id="GO:0006396">
    <property type="term" value="P:RNA processing"/>
    <property type="evidence" value="ECO:0007669"/>
    <property type="project" value="InterPro"/>
</dbReference>
<feature type="binding site" evidence="11">
    <location>
        <position position="480"/>
    </location>
    <ligand>
        <name>GMP</name>
        <dbReference type="ChEBI" id="CHEBI:58115"/>
    </ligand>
</feature>
<sequence>MTRGSAPALVQETAYRYRIDPIGRMRVPGVVFASPGLLPEVGGDQALQQVADVATLPGIVDASYAMPDVHWGYGFPIGGVAATDIAEGGVVSPGGVGFDISCGVRLYAADLDAADLAPRKEAVLDGLSRSTPRGMGKGAVWELSGTDQLAKVLASGARYAVEQGHGVQRDLDRCEDLGAVDDADPAGLSERAVNRGLHQLGSLGSGNHFLEVQVVDAVRDRVAAEAFGLRAGQVCVMIHCGSRGLGHQICTDHVRTMEQAMAGFGITVPDRQLACVPVDSDPGRAYLRAMAAAANYARANRQLLGQAAREVFERLTGAGLNLVYDISHNLAKVETHVVAGQSRRLCVHRKGATRALPPGHADLPADLRDLPDVGQPVLIPGSMGTASYVLTGVPGGPAFASTCHGAGRTLSRHQAARSVRGQELRTQLERRGVAVRGASWRGLAEEMPEAYKDIDAVVEAAEGAGLARAVARLVPVGVVKG</sequence>
<evidence type="ECO:0000256" key="8">
    <source>
        <dbReference type="ARBA" id="ARBA00047746"/>
    </source>
</evidence>
<feature type="binding site" evidence="11">
    <location>
        <position position="387"/>
    </location>
    <ligand>
        <name>GMP</name>
        <dbReference type="ChEBI" id="CHEBI:58115"/>
    </ligand>
</feature>
<feature type="binding site" evidence="12">
    <location>
        <position position="99"/>
    </location>
    <ligand>
        <name>Mn(2+)</name>
        <dbReference type="ChEBI" id="CHEBI:29035"/>
        <label>1</label>
    </ligand>
</feature>
<evidence type="ECO:0000256" key="9">
    <source>
        <dbReference type="ARBA" id="ARBA00049514"/>
    </source>
</evidence>
<feature type="binding site" evidence="12">
    <location>
        <position position="328"/>
    </location>
    <ligand>
        <name>Mn(2+)</name>
        <dbReference type="ChEBI" id="CHEBI:29035"/>
        <label>2</label>
    </ligand>
</feature>
<evidence type="ECO:0000256" key="4">
    <source>
        <dbReference type="ARBA" id="ARBA00022741"/>
    </source>
</evidence>
<dbReference type="GO" id="GO:0046872">
    <property type="term" value="F:metal ion binding"/>
    <property type="evidence" value="ECO:0007669"/>
    <property type="project" value="UniProtKB-UniRule"/>
</dbReference>
<feature type="active site" description="GMP-histidine intermediate" evidence="10">
    <location>
        <position position="404"/>
    </location>
</feature>
<evidence type="ECO:0000256" key="12">
    <source>
        <dbReference type="PIRSR" id="PIRSR601233-3"/>
    </source>
</evidence>
<comment type="cofactor">
    <cofactor evidence="12 13">
        <name>Mn(2+)</name>
        <dbReference type="ChEBI" id="CHEBI:29035"/>
    </cofactor>
    <text evidence="12 13">Binds 2 manganese ions per subunit.</text>
</comment>
<keyword evidence="5" id="KW-0692">RNA repair</keyword>
<dbReference type="Gene3D" id="3.90.1860.10">
    <property type="entry name" value="tRNA-splicing ligase RtcB"/>
    <property type="match status" value="1"/>
</dbReference>
<comment type="similarity">
    <text evidence="1 13">Belongs to the RtcB family.</text>
</comment>
<dbReference type="InterPro" id="IPR001233">
    <property type="entry name" value="RtcB"/>
</dbReference>
<evidence type="ECO:0000256" key="10">
    <source>
        <dbReference type="PIRSR" id="PIRSR601233-1"/>
    </source>
</evidence>
<dbReference type="FunFam" id="3.90.1860.10:FF:000001">
    <property type="entry name" value="tRNA-splicing ligase RtcB homolog"/>
    <property type="match status" value="1"/>
</dbReference>
<dbReference type="STRING" id="504797.SAMN05421678_102528"/>
<evidence type="ECO:0000256" key="13">
    <source>
        <dbReference type="RuleBase" id="RU371113"/>
    </source>
</evidence>
<dbReference type="GO" id="GO:0042245">
    <property type="term" value="P:RNA repair"/>
    <property type="evidence" value="ECO:0007669"/>
    <property type="project" value="UniProtKB-KW"/>
</dbReference>
<comment type="catalytic activity">
    <reaction evidence="9">
        <text>a 3'-end 2',3'-cyclophospho-ribonucleotide-RNA + a 5'-end dephospho-ribonucleoside-RNA + GTP + H2O = a ribonucleotidyl-ribonucleotide-RNA + GMP + diphosphate + H(+)</text>
        <dbReference type="Rhea" id="RHEA:68080"/>
        <dbReference type="Rhea" id="RHEA-COMP:10464"/>
        <dbReference type="Rhea" id="RHEA-COMP:13936"/>
        <dbReference type="Rhea" id="RHEA-COMP:17355"/>
        <dbReference type="ChEBI" id="CHEBI:15377"/>
        <dbReference type="ChEBI" id="CHEBI:15378"/>
        <dbReference type="ChEBI" id="CHEBI:33019"/>
        <dbReference type="ChEBI" id="CHEBI:37565"/>
        <dbReference type="ChEBI" id="CHEBI:58115"/>
        <dbReference type="ChEBI" id="CHEBI:83064"/>
        <dbReference type="ChEBI" id="CHEBI:138284"/>
        <dbReference type="ChEBI" id="CHEBI:173118"/>
        <dbReference type="EC" id="6.5.1.8"/>
    </reaction>
</comment>
<organism evidence="15 16">
    <name type="scientific">Actinopolymorpha cephalotaxi</name>
    <dbReference type="NCBI Taxonomy" id="504797"/>
    <lineage>
        <taxon>Bacteria</taxon>
        <taxon>Bacillati</taxon>
        <taxon>Actinomycetota</taxon>
        <taxon>Actinomycetes</taxon>
        <taxon>Propionibacteriales</taxon>
        <taxon>Actinopolymorphaceae</taxon>
        <taxon>Actinopolymorpha</taxon>
    </lineage>
</organism>
<dbReference type="PANTHER" id="PTHR11118">
    <property type="entry name" value="RNA-SPLICING LIGASE RTCB HOMOLOG"/>
    <property type="match status" value="1"/>
</dbReference>
<evidence type="ECO:0000313" key="17">
    <source>
        <dbReference type="Proteomes" id="UP000533017"/>
    </source>
</evidence>
<comment type="subunit">
    <text evidence="13">Monomer.</text>
</comment>
<dbReference type="Proteomes" id="UP000533017">
    <property type="component" value="Unassembled WGS sequence"/>
</dbReference>
<dbReference type="GO" id="GO:0003972">
    <property type="term" value="F:RNA ligase (ATP) activity"/>
    <property type="evidence" value="ECO:0007669"/>
    <property type="project" value="TreeGrafter"/>
</dbReference>
<keyword evidence="17" id="KW-1185">Reference proteome</keyword>
<feature type="binding site" evidence="11">
    <location>
        <begin position="380"/>
        <end position="383"/>
    </location>
    <ligand>
        <name>GMP</name>
        <dbReference type="ChEBI" id="CHEBI:58115"/>
    </ligand>
</feature>
<name>A0A1I2MGB3_9ACTN</name>
<dbReference type="EMBL" id="JACBZA010000001">
    <property type="protein sequence ID" value="NYH81665.1"/>
    <property type="molecule type" value="Genomic_DNA"/>
</dbReference>
<feature type="binding site" evidence="12">
    <location>
        <position position="208"/>
    </location>
    <ligand>
        <name>Mn(2+)</name>
        <dbReference type="ChEBI" id="CHEBI:29035"/>
        <label>1</label>
    </ligand>
</feature>
<evidence type="ECO:0000313" key="15">
    <source>
        <dbReference type="EMBL" id="SFF88567.1"/>
    </source>
</evidence>
<evidence type="ECO:0000256" key="7">
    <source>
        <dbReference type="ARBA" id="ARBA00023211"/>
    </source>
</evidence>
<dbReference type="RefSeq" id="WP_275936393.1">
    <property type="nucleotide sequence ID" value="NZ_FOOI01000002.1"/>
</dbReference>
<keyword evidence="4 11" id="KW-0547">Nucleotide-binding</keyword>
<keyword evidence="3 12" id="KW-0479">Metal-binding</keyword>
<proteinExistence type="inferred from homology"/>
<reference evidence="14 17" key="2">
    <citation type="submission" date="2020-07" db="EMBL/GenBank/DDBJ databases">
        <title>Sequencing the genomes of 1000 actinobacteria strains.</title>
        <authorList>
            <person name="Klenk H.-P."/>
        </authorList>
    </citation>
    <scope>NUCLEOTIDE SEQUENCE [LARGE SCALE GENOMIC DNA]</scope>
    <source>
        <strain evidence="14 17">DSM 45117</strain>
    </source>
</reference>
<dbReference type="EC" id="6.5.1.-" evidence="13"/>
<keyword evidence="7 12" id="KW-0464">Manganese</keyword>
<dbReference type="SUPFAM" id="SSF103365">
    <property type="entry name" value="Hypothetical protein PH1602"/>
    <property type="match status" value="1"/>
</dbReference>
<comment type="catalytic activity">
    <reaction evidence="8">
        <text>a 3'-end 3'-phospho-ribonucleotide-RNA + a 5'-end dephospho-ribonucleoside-RNA + GTP = a ribonucleotidyl-ribonucleotide-RNA + GMP + diphosphate</text>
        <dbReference type="Rhea" id="RHEA:68076"/>
        <dbReference type="Rhea" id="RHEA-COMP:10463"/>
        <dbReference type="Rhea" id="RHEA-COMP:13936"/>
        <dbReference type="Rhea" id="RHEA-COMP:17355"/>
        <dbReference type="ChEBI" id="CHEBI:33019"/>
        <dbReference type="ChEBI" id="CHEBI:37565"/>
        <dbReference type="ChEBI" id="CHEBI:58115"/>
        <dbReference type="ChEBI" id="CHEBI:83062"/>
        <dbReference type="ChEBI" id="CHEBI:138284"/>
        <dbReference type="ChEBI" id="CHEBI:173118"/>
        <dbReference type="EC" id="6.5.1.8"/>
    </reaction>
</comment>
<accession>A0A1I2MGB3</accession>
<dbReference type="PANTHER" id="PTHR11118:SF1">
    <property type="entry name" value="RNA-SPLICING LIGASE RTCB HOMOLOG"/>
    <property type="match status" value="1"/>
</dbReference>
<dbReference type="GO" id="GO:0170057">
    <property type="term" value="F:RNA ligase (GTP) activity"/>
    <property type="evidence" value="ECO:0007669"/>
    <property type="project" value="UniProtKB-EC"/>
</dbReference>
<evidence type="ECO:0000256" key="6">
    <source>
        <dbReference type="ARBA" id="ARBA00023134"/>
    </source>
</evidence>
<evidence type="ECO:0000313" key="14">
    <source>
        <dbReference type="EMBL" id="NYH81665.1"/>
    </source>
</evidence>
<evidence type="ECO:0000256" key="11">
    <source>
        <dbReference type="PIRSR" id="PIRSR601233-2"/>
    </source>
</evidence>
<evidence type="ECO:0000256" key="5">
    <source>
        <dbReference type="ARBA" id="ARBA00022800"/>
    </source>
</evidence>
<evidence type="ECO:0000313" key="16">
    <source>
        <dbReference type="Proteomes" id="UP000199052"/>
    </source>
</evidence>